<dbReference type="Proteomes" id="UP001304461">
    <property type="component" value="Unassembled WGS sequence"/>
</dbReference>
<dbReference type="InterPro" id="IPR006342">
    <property type="entry name" value="FkbM_mtfrase"/>
</dbReference>
<name>A0ABU5RR66_9CYAN</name>
<sequence length="529" mass="59766">MAFGGDAHGKQHQPSLANQAEGNVDVLIRDTFFPDVSSGVLVEVGAASPDFLSLGNSFRGCGWRVISVEPNPIFVEQHRSLGHEIQEFACGEEDRDDVPFFLAEAKNLGFQYRGGEISYESFSSLGIRGDFKKLFDTMADRFTTREIKVRQRRLSTILNDIDGLDAVDVLCIDTEGWELECLKGYPFERFQPKVLIIEDLFGGTEIDELLGRYGYVRWQRLTPNNVYVLRELAILPPQRGLRTPMTSYTGNLEDVLLRRCFEGVTDGFYVDIGAHHPTNASVTRWFYDQGWSGINVEPGDGIIPLRADRLRDINLELAVSDSEGETTFWVHSANTGTSSLHDTVPDLVAERAGEIQPLRVRLSTLPAILDENSPGRHIQFLKIDAEGAEDAIIAAADWSRHRPEVLVVESSEPYTNIRMKTPWQDVLKQNRYLFAYFDGINDFWVREESAHLCEIFQVPVNVLDAYRIHDPELESLRGDVAALRSALKPSLSIPEAFPGETIPSPDMRPTDERSPVQRTHSWFRRLLQR</sequence>
<feature type="domain" description="Methyltransferase FkbM" evidence="2">
    <location>
        <begin position="44"/>
        <end position="215"/>
    </location>
</feature>
<feature type="domain" description="Methyltransferase FkbM" evidence="2">
    <location>
        <begin position="271"/>
        <end position="416"/>
    </location>
</feature>
<dbReference type="Gene3D" id="3.40.50.150">
    <property type="entry name" value="Vaccinia Virus protein VP39"/>
    <property type="match status" value="2"/>
</dbReference>
<dbReference type="InterPro" id="IPR053202">
    <property type="entry name" value="EGF_Rcpt_Signaling_Reg"/>
</dbReference>
<reference evidence="3 4" key="1">
    <citation type="submission" date="2023-12" db="EMBL/GenBank/DDBJ databases">
        <title>Baltic Sea Cyanobacteria.</title>
        <authorList>
            <person name="Delbaje E."/>
            <person name="Fewer D.P."/>
            <person name="Shishido T.K."/>
        </authorList>
    </citation>
    <scope>NUCLEOTIDE SEQUENCE [LARGE SCALE GENOMIC DNA]</scope>
    <source>
        <strain evidence="3 4">UHCC 0139</strain>
    </source>
</reference>
<proteinExistence type="predicted"/>
<evidence type="ECO:0000259" key="2">
    <source>
        <dbReference type="Pfam" id="PF05050"/>
    </source>
</evidence>
<keyword evidence="3" id="KW-0808">Transferase</keyword>
<organism evidence="3 4">
    <name type="scientific">Cyanobium gracile UHCC 0139</name>
    <dbReference type="NCBI Taxonomy" id="3110308"/>
    <lineage>
        <taxon>Bacteria</taxon>
        <taxon>Bacillati</taxon>
        <taxon>Cyanobacteriota</taxon>
        <taxon>Cyanophyceae</taxon>
        <taxon>Synechococcales</taxon>
        <taxon>Prochlorococcaceae</taxon>
        <taxon>Cyanobium</taxon>
    </lineage>
</organism>
<dbReference type="NCBIfam" id="TIGR01444">
    <property type="entry name" value="fkbM_fam"/>
    <property type="match status" value="1"/>
</dbReference>
<evidence type="ECO:0000256" key="1">
    <source>
        <dbReference type="SAM" id="MobiDB-lite"/>
    </source>
</evidence>
<dbReference type="PANTHER" id="PTHR34009">
    <property type="entry name" value="PROTEIN STAR"/>
    <property type="match status" value="1"/>
</dbReference>
<accession>A0ABU5RR66</accession>
<dbReference type="Pfam" id="PF05050">
    <property type="entry name" value="Methyltransf_21"/>
    <property type="match status" value="2"/>
</dbReference>
<dbReference type="InterPro" id="IPR029063">
    <property type="entry name" value="SAM-dependent_MTases_sf"/>
</dbReference>
<keyword evidence="4" id="KW-1185">Reference proteome</keyword>
<dbReference type="GO" id="GO:0032259">
    <property type="term" value="P:methylation"/>
    <property type="evidence" value="ECO:0007669"/>
    <property type="project" value="UniProtKB-KW"/>
</dbReference>
<evidence type="ECO:0000313" key="4">
    <source>
        <dbReference type="Proteomes" id="UP001304461"/>
    </source>
</evidence>
<evidence type="ECO:0000313" key="3">
    <source>
        <dbReference type="EMBL" id="MEA5390271.1"/>
    </source>
</evidence>
<dbReference type="EMBL" id="JAYGHX010000001">
    <property type="protein sequence ID" value="MEA5390271.1"/>
    <property type="molecule type" value="Genomic_DNA"/>
</dbReference>
<keyword evidence="3" id="KW-0489">Methyltransferase</keyword>
<dbReference type="PANTHER" id="PTHR34009:SF2">
    <property type="entry name" value="PROTEIN STAR"/>
    <property type="match status" value="1"/>
</dbReference>
<dbReference type="RefSeq" id="WP_323304359.1">
    <property type="nucleotide sequence ID" value="NZ_JAYGHX010000001.1"/>
</dbReference>
<comment type="caution">
    <text evidence="3">The sequence shown here is derived from an EMBL/GenBank/DDBJ whole genome shotgun (WGS) entry which is preliminary data.</text>
</comment>
<feature type="region of interest" description="Disordered" evidence="1">
    <location>
        <begin position="496"/>
        <end position="520"/>
    </location>
</feature>
<protein>
    <submittedName>
        <fullName evidence="3">FkbM family methyltransferase</fullName>
    </submittedName>
</protein>
<dbReference type="SUPFAM" id="SSF53335">
    <property type="entry name" value="S-adenosyl-L-methionine-dependent methyltransferases"/>
    <property type="match status" value="2"/>
</dbReference>
<gene>
    <name evidence="3" type="ORF">VB738_03250</name>
</gene>
<dbReference type="GO" id="GO:0008168">
    <property type="term" value="F:methyltransferase activity"/>
    <property type="evidence" value="ECO:0007669"/>
    <property type="project" value="UniProtKB-KW"/>
</dbReference>